<evidence type="ECO:0000256" key="4">
    <source>
        <dbReference type="ARBA" id="ARBA00023239"/>
    </source>
</evidence>
<evidence type="ECO:0000313" key="11">
    <source>
        <dbReference type="EMBL" id="XAJ81161.1"/>
    </source>
</evidence>
<keyword evidence="5 9" id="KW-0627">Porphyrin biosynthesis</keyword>
<sequence length="142" mass="16696">MSENSEALLELLYKKNLRSSKIILMKGENGRQLVEKELTQKNFDVSIIECYKKVFKTIKNHIEVKKWRSYQINTLIVTSGEILNRLNEKINFLNKHEWLFKCKIFVAGSRLSEIAKKIGWKDIVISNYADNNNLLNIIKKHN</sequence>
<dbReference type="PANTHER" id="PTHR38042">
    <property type="entry name" value="UROPORPHYRINOGEN-III SYNTHASE, CHLOROPLASTIC"/>
    <property type="match status" value="1"/>
</dbReference>
<evidence type="ECO:0000256" key="2">
    <source>
        <dbReference type="ARBA" id="ARBA00008133"/>
    </source>
</evidence>
<dbReference type="AlphaFoldDB" id="A0AAU6W656"/>
<dbReference type="Pfam" id="PF02602">
    <property type="entry name" value="HEM4"/>
    <property type="match status" value="1"/>
</dbReference>
<comment type="function">
    <text evidence="6 9">Catalyzes cyclization of the linear tetrapyrrole, hydroxymethylbilane, to the macrocyclic uroporphyrinogen III.</text>
</comment>
<protein>
    <recommendedName>
        <fullName evidence="7 9">Uroporphyrinogen-III synthase</fullName>
        <ecNumber evidence="3 9">4.2.1.75</ecNumber>
    </recommendedName>
</protein>
<dbReference type="InterPro" id="IPR003754">
    <property type="entry name" value="4pyrrol_synth_uPrphyn_synth"/>
</dbReference>
<evidence type="ECO:0000256" key="1">
    <source>
        <dbReference type="ARBA" id="ARBA00004772"/>
    </source>
</evidence>
<dbReference type="RefSeq" id="WP_348769601.1">
    <property type="nucleotide sequence ID" value="NZ_CP135018.1"/>
</dbReference>
<proteinExistence type="inferred from homology"/>
<dbReference type="EMBL" id="CP135018">
    <property type="protein sequence ID" value="XAJ81161.1"/>
    <property type="molecule type" value="Genomic_DNA"/>
</dbReference>
<dbReference type="GO" id="GO:0006782">
    <property type="term" value="P:protoporphyrinogen IX biosynthetic process"/>
    <property type="evidence" value="ECO:0007669"/>
    <property type="project" value="UniProtKB-UniRule"/>
</dbReference>
<feature type="domain" description="Tetrapyrrole biosynthesis uroporphyrinogen III synthase" evidence="10">
    <location>
        <begin position="3"/>
        <end position="135"/>
    </location>
</feature>
<dbReference type="GO" id="GO:0004852">
    <property type="term" value="F:uroporphyrinogen-III synthase activity"/>
    <property type="evidence" value="ECO:0007669"/>
    <property type="project" value="UniProtKB-UniRule"/>
</dbReference>
<dbReference type="CDD" id="cd06578">
    <property type="entry name" value="HemD"/>
    <property type="match status" value="1"/>
</dbReference>
<dbReference type="Gene3D" id="3.40.50.10090">
    <property type="match status" value="2"/>
</dbReference>
<comment type="pathway">
    <text evidence="1 9">Porphyrin-containing compound metabolism; protoporphyrin-IX biosynthesis; coproporphyrinogen-III from 5-aminolevulinate: step 3/4.</text>
</comment>
<evidence type="ECO:0000256" key="6">
    <source>
        <dbReference type="ARBA" id="ARBA00037589"/>
    </source>
</evidence>
<evidence type="ECO:0000259" key="10">
    <source>
        <dbReference type="Pfam" id="PF02602"/>
    </source>
</evidence>
<comment type="catalytic activity">
    <reaction evidence="8 9">
        <text>hydroxymethylbilane = uroporphyrinogen III + H2O</text>
        <dbReference type="Rhea" id="RHEA:18965"/>
        <dbReference type="ChEBI" id="CHEBI:15377"/>
        <dbReference type="ChEBI" id="CHEBI:57308"/>
        <dbReference type="ChEBI" id="CHEBI:57845"/>
        <dbReference type="EC" id="4.2.1.75"/>
    </reaction>
</comment>
<evidence type="ECO:0000256" key="8">
    <source>
        <dbReference type="ARBA" id="ARBA00048617"/>
    </source>
</evidence>
<evidence type="ECO:0000256" key="7">
    <source>
        <dbReference type="ARBA" id="ARBA00040167"/>
    </source>
</evidence>
<evidence type="ECO:0000256" key="5">
    <source>
        <dbReference type="ARBA" id="ARBA00023244"/>
    </source>
</evidence>
<dbReference type="EC" id="4.2.1.75" evidence="3 9"/>
<dbReference type="SUPFAM" id="SSF69618">
    <property type="entry name" value="HemD-like"/>
    <property type="match status" value="1"/>
</dbReference>
<dbReference type="InterPro" id="IPR036108">
    <property type="entry name" value="4pyrrol_syn_uPrphyn_synt_sf"/>
</dbReference>
<organism evidence="11">
    <name type="scientific">Buchnera aphidicola</name>
    <name type="common">Aphis aurantii</name>
    <dbReference type="NCBI Taxonomy" id="1470492"/>
    <lineage>
        <taxon>Bacteria</taxon>
        <taxon>Pseudomonadati</taxon>
        <taxon>Pseudomonadota</taxon>
        <taxon>Gammaproteobacteria</taxon>
        <taxon>Enterobacterales</taxon>
        <taxon>Erwiniaceae</taxon>
        <taxon>Buchnera</taxon>
    </lineage>
</organism>
<keyword evidence="4 9" id="KW-0456">Lyase</keyword>
<name>A0AAU6W656_9GAMM</name>
<dbReference type="PANTHER" id="PTHR38042:SF1">
    <property type="entry name" value="UROPORPHYRINOGEN-III SYNTHASE, CHLOROPLASTIC"/>
    <property type="match status" value="1"/>
</dbReference>
<dbReference type="InterPro" id="IPR039793">
    <property type="entry name" value="UROS/Hem4"/>
</dbReference>
<gene>
    <name evidence="11" type="ORF">RJT31_02985</name>
</gene>
<dbReference type="GO" id="GO:0006780">
    <property type="term" value="P:uroporphyrinogen III biosynthetic process"/>
    <property type="evidence" value="ECO:0007669"/>
    <property type="project" value="UniProtKB-UniRule"/>
</dbReference>
<reference evidence="11" key="1">
    <citation type="submission" date="2024-06" db="EMBL/GenBank/DDBJ databases">
        <title>Unveiling Genomic Reduction in Obligate Endosymbionts Buchnera of Aphids: Insights from Phylogenomic Comparative Analysis with Novel Genome Data and Co-obligate Endosymbionts.</title>
        <authorList>
            <person name="Lu C."/>
            <person name="Zou T."/>
            <person name="Liu Q."/>
            <person name="Huang X."/>
        </authorList>
    </citation>
    <scope>NUCLEOTIDE SEQUENCE</scope>
    <source>
        <strain evidence="11">Aphau13</strain>
    </source>
</reference>
<evidence type="ECO:0000256" key="3">
    <source>
        <dbReference type="ARBA" id="ARBA00013109"/>
    </source>
</evidence>
<comment type="similarity">
    <text evidence="2 9">Belongs to the uroporphyrinogen-III synthase family.</text>
</comment>
<accession>A0AAU6W656</accession>
<evidence type="ECO:0000256" key="9">
    <source>
        <dbReference type="RuleBase" id="RU366031"/>
    </source>
</evidence>